<dbReference type="InterPro" id="IPR005119">
    <property type="entry name" value="LysR_subst-bd"/>
</dbReference>
<dbReference type="Proteomes" id="UP001597373">
    <property type="component" value="Unassembled WGS sequence"/>
</dbReference>
<dbReference type="PANTHER" id="PTHR30126:SF98">
    <property type="entry name" value="HTH-TYPE TRANSCRIPTIONAL ACTIVATOR BAUR"/>
    <property type="match status" value="1"/>
</dbReference>
<name>A0ABW5DC00_9HYPH</name>
<dbReference type="Gene3D" id="1.10.10.10">
    <property type="entry name" value="Winged helix-like DNA-binding domain superfamily/Winged helix DNA-binding domain"/>
    <property type="match status" value="2"/>
</dbReference>
<evidence type="ECO:0000313" key="7">
    <source>
        <dbReference type="Proteomes" id="UP001597373"/>
    </source>
</evidence>
<evidence type="ECO:0000313" key="6">
    <source>
        <dbReference type="EMBL" id="MFD2258364.1"/>
    </source>
</evidence>
<keyword evidence="4" id="KW-0804">Transcription</keyword>
<gene>
    <name evidence="6" type="ORF">ACFSMZ_01090</name>
</gene>
<evidence type="ECO:0000256" key="3">
    <source>
        <dbReference type="ARBA" id="ARBA00023125"/>
    </source>
</evidence>
<dbReference type="InterPro" id="IPR036388">
    <property type="entry name" value="WH-like_DNA-bd_sf"/>
</dbReference>
<protein>
    <submittedName>
        <fullName evidence="6">LysR family transcriptional regulator</fullName>
    </submittedName>
</protein>
<keyword evidence="2" id="KW-0805">Transcription regulation</keyword>
<feature type="domain" description="HTH lysR-type" evidence="5">
    <location>
        <begin position="96"/>
        <end position="152"/>
    </location>
</feature>
<comment type="caution">
    <text evidence="6">The sequence shown here is derived from an EMBL/GenBank/DDBJ whole genome shotgun (WGS) entry which is preliminary data.</text>
</comment>
<reference evidence="7" key="1">
    <citation type="journal article" date="2019" name="Int. J. Syst. Evol. Microbiol.">
        <title>The Global Catalogue of Microorganisms (GCM) 10K type strain sequencing project: providing services to taxonomists for standard genome sequencing and annotation.</title>
        <authorList>
            <consortium name="The Broad Institute Genomics Platform"/>
            <consortium name="The Broad Institute Genome Sequencing Center for Infectious Disease"/>
            <person name="Wu L."/>
            <person name="Ma J."/>
        </authorList>
    </citation>
    <scope>NUCLEOTIDE SEQUENCE [LARGE SCALE GENOMIC DNA]</scope>
    <source>
        <strain evidence="7">KCTC 23707</strain>
    </source>
</reference>
<dbReference type="RefSeq" id="WP_345100045.1">
    <property type="nucleotide sequence ID" value="NZ_BAABGS010000073.1"/>
</dbReference>
<evidence type="ECO:0000256" key="1">
    <source>
        <dbReference type="ARBA" id="ARBA00009437"/>
    </source>
</evidence>
<dbReference type="PANTHER" id="PTHR30126">
    <property type="entry name" value="HTH-TYPE TRANSCRIPTIONAL REGULATOR"/>
    <property type="match status" value="1"/>
</dbReference>
<evidence type="ECO:0000256" key="4">
    <source>
        <dbReference type="ARBA" id="ARBA00023163"/>
    </source>
</evidence>
<dbReference type="PRINTS" id="PR00039">
    <property type="entry name" value="HTHLYSR"/>
</dbReference>
<evidence type="ECO:0000256" key="2">
    <source>
        <dbReference type="ARBA" id="ARBA00023015"/>
    </source>
</evidence>
<feature type="domain" description="HTH lysR-type" evidence="5">
    <location>
        <begin position="6"/>
        <end position="63"/>
    </location>
</feature>
<dbReference type="InterPro" id="IPR000847">
    <property type="entry name" value="LysR_HTH_N"/>
</dbReference>
<dbReference type="Pfam" id="PF00126">
    <property type="entry name" value="HTH_1"/>
    <property type="match status" value="2"/>
</dbReference>
<comment type="similarity">
    <text evidence="1">Belongs to the LysR transcriptional regulatory family.</text>
</comment>
<organism evidence="6 7">
    <name type="scientific">Chelativorans composti</name>
    <dbReference type="NCBI Taxonomy" id="768533"/>
    <lineage>
        <taxon>Bacteria</taxon>
        <taxon>Pseudomonadati</taxon>
        <taxon>Pseudomonadota</taxon>
        <taxon>Alphaproteobacteria</taxon>
        <taxon>Hyphomicrobiales</taxon>
        <taxon>Phyllobacteriaceae</taxon>
        <taxon>Chelativorans</taxon>
    </lineage>
</organism>
<dbReference type="SUPFAM" id="SSF46785">
    <property type="entry name" value="Winged helix' DNA-binding domain"/>
    <property type="match status" value="2"/>
</dbReference>
<keyword evidence="3" id="KW-0238">DNA-binding</keyword>
<proteinExistence type="inferred from homology"/>
<dbReference type="Pfam" id="PF03466">
    <property type="entry name" value="LysR_substrate"/>
    <property type="match status" value="1"/>
</dbReference>
<evidence type="ECO:0000259" key="5">
    <source>
        <dbReference type="PROSITE" id="PS50931"/>
    </source>
</evidence>
<dbReference type="SUPFAM" id="SSF53850">
    <property type="entry name" value="Periplasmic binding protein-like II"/>
    <property type="match status" value="1"/>
</dbReference>
<sequence>MIKFEHNLRHLRVLLSVVDTGSVTKASIACNVSQPAVTQTLQKLERQFGTTLFERTNQGVFPNMLAQLLAERVRRAFQLLDSAVEQISSRGPLTATTAKLRALIALADSENLSIAARSLGIAQPTIHRAMTELESEVGRELFRRTQYGSTLTRAGQLLANAAQLAFAELAQAEMELSESIGRGQFSITLGGMPLSRSYILPKAIAIFHEHHPNVRIRVVEGPYETLLSGLRRGTIDFLLGALRNPPPIDDIVQEHLFHDELVIVSGPDHPLAKTAAPDLQSVLRDYTWILPLPDTPARRHFNAFAALHGVAELQCLVETGSMVLMRELLDNGPYLGCISRLQVEEEIAKGLLHPLPFQLAQSRRPIGITTRDRWKPTRTQAALLDIIREIFSSSRDLREARRA</sequence>
<accession>A0ABW5DC00</accession>
<dbReference type="Gene3D" id="3.40.190.10">
    <property type="entry name" value="Periplasmic binding protein-like II"/>
    <property type="match status" value="2"/>
</dbReference>
<dbReference type="EMBL" id="JBHUIR010000005">
    <property type="protein sequence ID" value="MFD2258364.1"/>
    <property type="molecule type" value="Genomic_DNA"/>
</dbReference>
<dbReference type="PROSITE" id="PS50931">
    <property type="entry name" value="HTH_LYSR"/>
    <property type="match status" value="2"/>
</dbReference>
<keyword evidence="7" id="KW-1185">Reference proteome</keyword>
<dbReference type="InterPro" id="IPR036390">
    <property type="entry name" value="WH_DNA-bd_sf"/>
</dbReference>